<organism evidence="1 2">
    <name type="scientific">Hydnomerulius pinastri MD-312</name>
    <dbReference type="NCBI Taxonomy" id="994086"/>
    <lineage>
        <taxon>Eukaryota</taxon>
        <taxon>Fungi</taxon>
        <taxon>Dikarya</taxon>
        <taxon>Basidiomycota</taxon>
        <taxon>Agaricomycotina</taxon>
        <taxon>Agaricomycetes</taxon>
        <taxon>Agaricomycetidae</taxon>
        <taxon>Boletales</taxon>
        <taxon>Boletales incertae sedis</taxon>
        <taxon>Leucogyrophana</taxon>
    </lineage>
</organism>
<feature type="non-terminal residue" evidence="1">
    <location>
        <position position="208"/>
    </location>
</feature>
<keyword evidence="2" id="KW-1185">Reference proteome</keyword>
<dbReference type="AlphaFoldDB" id="A0A0C9W092"/>
<accession>A0A0C9W092</accession>
<proteinExistence type="predicted"/>
<evidence type="ECO:0000313" key="2">
    <source>
        <dbReference type="Proteomes" id="UP000053820"/>
    </source>
</evidence>
<reference evidence="1 2" key="1">
    <citation type="submission" date="2014-04" db="EMBL/GenBank/DDBJ databases">
        <title>Evolutionary Origins and Diversification of the Mycorrhizal Mutualists.</title>
        <authorList>
            <consortium name="DOE Joint Genome Institute"/>
            <consortium name="Mycorrhizal Genomics Consortium"/>
            <person name="Kohler A."/>
            <person name="Kuo A."/>
            <person name="Nagy L.G."/>
            <person name="Floudas D."/>
            <person name="Copeland A."/>
            <person name="Barry K.W."/>
            <person name="Cichocki N."/>
            <person name="Veneault-Fourrey C."/>
            <person name="LaButti K."/>
            <person name="Lindquist E.A."/>
            <person name="Lipzen A."/>
            <person name="Lundell T."/>
            <person name="Morin E."/>
            <person name="Murat C."/>
            <person name="Riley R."/>
            <person name="Ohm R."/>
            <person name="Sun H."/>
            <person name="Tunlid A."/>
            <person name="Henrissat B."/>
            <person name="Grigoriev I.V."/>
            <person name="Hibbett D.S."/>
            <person name="Martin F."/>
        </authorList>
    </citation>
    <scope>NUCLEOTIDE SEQUENCE [LARGE SCALE GENOMIC DNA]</scope>
    <source>
        <strain evidence="1 2">MD-312</strain>
    </source>
</reference>
<protein>
    <submittedName>
        <fullName evidence="1">Unplaced genomic scaffold scaffold_60, whole genome shotgun sequence</fullName>
    </submittedName>
</protein>
<dbReference type="HOGENOM" id="CLU_021108_5_1_1"/>
<evidence type="ECO:0000313" key="1">
    <source>
        <dbReference type="EMBL" id="KIJ59208.1"/>
    </source>
</evidence>
<sequence length="208" mass="22634">MSDIESPQGVYARLLLRAEPSRGYPLWVPEPDSNLPTEYQSKGLRVGDVGVVTEDGSFDVFFNICLPETHPLHGAYGVPAGFRQIVLHDRDISRFPFIDGPGKVVSTQSISQRRLVAGMSASSNTAVLSNAGLNYAFTFSSADGALLVLPEGADSYKLLNESTFRDAALQNGESWYDFAYSTLGRTMISNDSLYLVTGCHKAKSWSLA</sequence>
<gene>
    <name evidence="1" type="ORF">HYDPIDRAFT_101174</name>
</gene>
<dbReference type="OrthoDB" id="2688950at2759"/>
<name>A0A0C9W092_9AGAM</name>
<dbReference type="EMBL" id="KN839894">
    <property type="protein sequence ID" value="KIJ59208.1"/>
    <property type="molecule type" value="Genomic_DNA"/>
</dbReference>
<dbReference type="Proteomes" id="UP000053820">
    <property type="component" value="Unassembled WGS sequence"/>
</dbReference>